<dbReference type="PROSITE" id="PS51071">
    <property type="entry name" value="HTH_RPIR"/>
    <property type="match status" value="1"/>
</dbReference>
<dbReference type="Pfam" id="PF01418">
    <property type="entry name" value="HTH_6"/>
    <property type="match status" value="1"/>
</dbReference>
<dbReference type="RefSeq" id="WP_039334232.1">
    <property type="nucleotide sequence ID" value="NZ_JTJJ01000079.1"/>
</dbReference>
<sequence length="275" mass="29788">MTDNENILLHLRQGLPGYSPALQKLGDYILTEPHKVLYFTITELAKETDTSEASVTRLCRNLGCKGYTEFKMALAMDVQQNQPAATTSGDSIDALVEESVQALRDTGKFIDRDVLTQAATEIHQARSIQIYGVAASAITGEYLHYRLLRLGKSAQLFGDMHRAAMNASTLSEGDLVIAISASGSTKDLMHVVKVAKKRKARVLMLSNTLRSPMGNLADMLLVAARPEGPLNAGTLSGKVGAMLLVEVLMGELMKHDTHYVTASQQTASATLPMLI</sequence>
<dbReference type="InterPro" id="IPR036388">
    <property type="entry name" value="WH-like_DNA-bd_sf"/>
</dbReference>
<evidence type="ECO:0000313" key="6">
    <source>
        <dbReference type="EMBL" id="KHJ66494.1"/>
    </source>
</evidence>
<dbReference type="GO" id="GO:0097367">
    <property type="term" value="F:carbohydrate derivative binding"/>
    <property type="evidence" value="ECO:0007669"/>
    <property type="project" value="InterPro"/>
</dbReference>
<protein>
    <submittedName>
        <fullName evidence="6">RpiR family transcriptional regulator</fullName>
    </submittedName>
</protein>
<accession>A0A0B1R1I8</accession>
<evidence type="ECO:0000259" key="5">
    <source>
        <dbReference type="PROSITE" id="PS51464"/>
    </source>
</evidence>
<organism evidence="6 7">
    <name type="scientific">Pantoea rodasii</name>
    <dbReference type="NCBI Taxonomy" id="1076549"/>
    <lineage>
        <taxon>Bacteria</taxon>
        <taxon>Pseudomonadati</taxon>
        <taxon>Pseudomonadota</taxon>
        <taxon>Gammaproteobacteria</taxon>
        <taxon>Enterobacterales</taxon>
        <taxon>Erwiniaceae</taxon>
        <taxon>Pantoea</taxon>
    </lineage>
</organism>
<dbReference type="Pfam" id="PF01380">
    <property type="entry name" value="SIS"/>
    <property type="match status" value="1"/>
</dbReference>
<dbReference type="CDD" id="cd05013">
    <property type="entry name" value="SIS_RpiR"/>
    <property type="match status" value="1"/>
</dbReference>
<dbReference type="PANTHER" id="PTHR30514">
    <property type="entry name" value="GLUCOKINASE"/>
    <property type="match status" value="1"/>
</dbReference>
<evidence type="ECO:0000256" key="2">
    <source>
        <dbReference type="ARBA" id="ARBA00023125"/>
    </source>
</evidence>
<dbReference type="InterPro" id="IPR047640">
    <property type="entry name" value="RpiR-like"/>
</dbReference>
<dbReference type="SUPFAM" id="SSF46689">
    <property type="entry name" value="Homeodomain-like"/>
    <property type="match status" value="1"/>
</dbReference>
<reference evidence="6 7" key="1">
    <citation type="submission" date="2014-11" db="EMBL/GenBank/DDBJ databases">
        <title>Genome sequencing of Pantoea rodasii ND03.</title>
        <authorList>
            <person name="Muhamad Yunos N.Y."/>
            <person name="Chan K.-G."/>
        </authorList>
    </citation>
    <scope>NUCLEOTIDE SEQUENCE [LARGE SCALE GENOMIC DNA]</scope>
    <source>
        <strain evidence="6 7">ND03</strain>
    </source>
</reference>
<feature type="domain" description="SIS" evidence="5">
    <location>
        <begin position="118"/>
        <end position="258"/>
    </location>
</feature>
<evidence type="ECO:0000259" key="4">
    <source>
        <dbReference type="PROSITE" id="PS51071"/>
    </source>
</evidence>
<dbReference type="InterPro" id="IPR046348">
    <property type="entry name" value="SIS_dom_sf"/>
</dbReference>
<dbReference type="SUPFAM" id="SSF53697">
    <property type="entry name" value="SIS domain"/>
    <property type="match status" value="1"/>
</dbReference>
<dbReference type="InterPro" id="IPR009057">
    <property type="entry name" value="Homeodomain-like_sf"/>
</dbReference>
<dbReference type="Gene3D" id="1.10.10.10">
    <property type="entry name" value="Winged helix-like DNA-binding domain superfamily/Winged helix DNA-binding domain"/>
    <property type="match status" value="1"/>
</dbReference>
<name>A0A0B1R1I8_9GAMM</name>
<dbReference type="InterPro" id="IPR001347">
    <property type="entry name" value="SIS_dom"/>
</dbReference>
<dbReference type="GO" id="GO:0003700">
    <property type="term" value="F:DNA-binding transcription factor activity"/>
    <property type="evidence" value="ECO:0007669"/>
    <property type="project" value="InterPro"/>
</dbReference>
<dbReference type="Proteomes" id="UP000030853">
    <property type="component" value="Unassembled WGS sequence"/>
</dbReference>
<dbReference type="GO" id="GO:1901135">
    <property type="term" value="P:carbohydrate derivative metabolic process"/>
    <property type="evidence" value="ECO:0007669"/>
    <property type="project" value="InterPro"/>
</dbReference>
<evidence type="ECO:0000256" key="3">
    <source>
        <dbReference type="ARBA" id="ARBA00023163"/>
    </source>
</evidence>
<keyword evidence="3" id="KW-0804">Transcription</keyword>
<dbReference type="PROSITE" id="PS51464">
    <property type="entry name" value="SIS"/>
    <property type="match status" value="1"/>
</dbReference>
<dbReference type="GO" id="GO:0003677">
    <property type="term" value="F:DNA binding"/>
    <property type="evidence" value="ECO:0007669"/>
    <property type="project" value="UniProtKB-KW"/>
</dbReference>
<dbReference type="PANTHER" id="PTHR30514:SF1">
    <property type="entry name" value="HTH-TYPE TRANSCRIPTIONAL REGULATOR HEXR-RELATED"/>
    <property type="match status" value="1"/>
</dbReference>
<proteinExistence type="predicted"/>
<dbReference type="AlphaFoldDB" id="A0A0B1R1I8"/>
<dbReference type="Gene3D" id="3.40.50.10490">
    <property type="entry name" value="Glucose-6-phosphate isomerase like protein, domain 1"/>
    <property type="match status" value="1"/>
</dbReference>
<gene>
    <name evidence="6" type="ORF">QU24_18990</name>
</gene>
<evidence type="ECO:0000313" key="7">
    <source>
        <dbReference type="Proteomes" id="UP000030853"/>
    </source>
</evidence>
<dbReference type="InterPro" id="IPR035472">
    <property type="entry name" value="RpiR-like_SIS"/>
</dbReference>
<dbReference type="InterPro" id="IPR000281">
    <property type="entry name" value="HTH_RpiR"/>
</dbReference>
<comment type="caution">
    <text evidence="6">The sequence shown here is derived from an EMBL/GenBank/DDBJ whole genome shotgun (WGS) entry which is preliminary data.</text>
</comment>
<dbReference type="EMBL" id="JTJJ01000079">
    <property type="protein sequence ID" value="KHJ66494.1"/>
    <property type="molecule type" value="Genomic_DNA"/>
</dbReference>
<evidence type="ECO:0000256" key="1">
    <source>
        <dbReference type="ARBA" id="ARBA00023015"/>
    </source>
</evidence>
<keyword evidence="1" id="KW-0805">Transcription regulation</keyword>
<keyword evidence="2" id="KW-0238">DNA-binding</keyword>
<feature type="domain" description="HTH rpiR-type" evidence="4">
    <location>
        <begin position="5"/>
        <end position="81"/>
    </location>
</feature>